<dbReference type="WBParaSite" id="JU765_v2.g10459.t1">
    <property type="protein sequence ID" value="JU765_v2.g10459.t1"/>
    <property type="gene ID" value="JU765_v2.g10459"/>
</dbReference>
<protein>
    <submittedName>
        <fullName evidence="2">Uncharacterized protein</fullName>
    </submittedName>
</protein>
<name>A0AC34PVU4_9BILA</name>
<organism evidence="1 2">
    <name type="scientific">Panagrolaimus sp. JU765</name>
    <dbReference type="NCBI Taxonomy" id="591449"/>
    <lineage>
        <taxon>Eukaryota</taxon>
        <taxon>Metazoa</taxon>
        <taxon>Ecdysozoa</taxon>
        <taxon>Nematoda</taxon>
        <taxon>Chromadorea</taxon>
        <taxon>Rhabditida</taxon>
        <taxon>Tylenchina</taxon>
        <taxon>Panagrolaimomorpha</taxon>
        <taxon>Panagrolaimoidea</taxon>
        <taxon>Panagrolaimidae</taxon>
        <taxon>Panagrolaimus</taxon>
    </lineage>
</organism>
<sequence>MIVQVLLILFAIKNILGDVPEILIPLDERDMPPIVKFDNGKWKLVADGTTSLEGYFIFASGVTQISMEMDYPGKWPELNKEESTLLEMIIDGQDVNFIVTEVLTEHQIHIVHNETKKLLYGGENEKFYFVIGLDGTVGIKNEGQINLIGGLNSINIKDGKKAVKFSLTVKNAPATFSIN</sequence>
<evidence type="ECO:0000313" key="1">
    <source>
        <dbReference type="Proteomes" id="UP000887576"/>
    </source>
</evidence>
<evidence type="ECO:0000313" key="2">
    <source>
        <dbReference type="WBParaSite" id="JU765_v2.g10459.t1"/>
    </source>
</evidence>
<accession>A0AC34PVU4</accession>
<proteinExistence type="predicted"/>
<dbReference type="Proteomes" id="UP000887576">
    <property type="component" value="Unplaced"/>
</dbReference>
<reference evidence="2" key="1">
    <citation type="submission" date="2022-11" db="UniProtKB">
        <authorList>
            <consortium name="WormBaseParasite"/>
        </authorList>
    </citation>
    <scope>IDENTIFICATION</scope>
</reference>